<dbReference type="GO" id="GO:0042981">
    <property type="term" value="P:regulation of apoptotic process"/>
    <property type="evidence" value="ECO:0007669"/>
    <property type="project" value="InterPro"/>
</dbReference>
<dbReference type="InterPro" id="IPR046371">
    <property type="entry name" value="Bcl-2_BH1-3"/>
</dbReference>
<dbReference type="KEGG" id="ovi:T265_07148"/>
<dbReference type="SUPFAM" id="SSF56854">
    <property type="entry name" value="Bcl-2 inhibitors of programmed cell death"/>
    <property type="match status" value="1"/>
</dbReference>
<dbReference type="PROSITE" id="PS50062">
    <property type="entry name" value="BCL2_FAMILY"/>
    <property type="match status" value="1"/>
</dbReference>
<keyword evidence="2" id="KW-0053">Apoptosis</keyword>
<name>A0A075ACE8_OPIVI</name>
<keyword evidence="5" id="KW-1185">Reference proteome</keyword>
<sequence length="324" mass="36966">MTHPQGHHRYDMFRITGALAGHPKHDLATYDRQSEAESVHDRNTAIGCTERTTRDGARWLWWLEHEFTDRKARDSNATSASRLPLSRLGQPDSIPALVQPSGGMAARHWKVLQLRESIMHSEPSLFERQTSVLCRSFLETSIVSPEQTNWGRSAVDDPYSASEIRRLVECLLQLVNEFDGRLSTSPRLVDSIEKFSRGSLDTEGSLEQSYMEVLFTMFDRQNWGRIVVMFGFLRVVVRRLKNEQKLREADSIVQATVTFCTERLRPWILAHGGWMGLLEFANYRSDATVDDLYSLWPALGKSDLFKAIGVFGLATLLGTLFMRK</sequence>
<dbReference type="GO" id="GO:0008630">
    <property type="term" value="P:intrinsic apoptotic signaling pathway in response to DNA damage"/>
    <property type="evidence" value="ECO:0007669"/>
    <property type="project" value="TreeGrafter"/>
</dbReference>
<comment type="similarity">
    <text evidence="1">Belongs to the Bcl-2 family.</text>
</comment>
<protein>
    <recommendedName>
        <fullName evidence="3">Bcl-2 Bcl-2 homology region 1-3 domain-containing protein</fullName>
    </recommendedName>
</protein>
<dbReference type="GO" id="GO:0001836">
    <property type="term" value="P:release of cytochrome c from mitochondria"/>
    <property type="evidence" value="ECO:0007669"/>
    <property type="project" value="TreeGrafter"/>
</dbReference>
<evidence type="ECO:0000313" key="5">
    <source>
        <dbReference type="Proteomes" id="UP000054324"/>
    </source>
</evidence>
<dbReference type="PRINTS" id="PR01862">
    <property type="entry name" value="BCL2FAMILY"/>
</dbReference>
<accession>A0A075ACE8</accession>
<dbReference type="CTD" id="20321327"/>
<dbReference type="SMART" id="SM00337">
    <property type="entry name" value="BCL"/>
    <property type="match status" value="1"/>
</dbReference>
<evidence type="ECO:0000259" key="3">
    <source>
        <dbReference type="SMART" id="SM00337"/>
    </source>
</evidence>
<dbReference type="AlphaFoldDB" id="A0A075ACE8"/>
<dbReference type="InterPro" id="IPR036834">
    <property type="entry name" value="Bcl-2-like_sf"/>
</dbReference>
<dbReference type="InterPro" id="IPR002475">
    <property type="entry name" value="Bcl2-like"/>
</dbReference>
<gene>
    <name evidence="4" type="ORF">T265_07148</name>
</gene>
<dbReference type="InterPro" id="IPR026298">
    <property type="entry name" value="Bcl-2_fam"/>
</dbReference>
<reference evidence="4 5" key="1">
    <citation type="submission" date="2013-11" db="EMBL/GenBank/DDBJ databases">
        <title>Opisthorchis viverrini - life in the bile duct.</title>
        <authorList>
            <person name="Young N.D."/>
            <person name="Nagarajan N."/>
            <person name="Lin S.J."/>
            <person name="Korhonen P.K."/>
            <person name="Jex A.R."/>
            <person name="Hall R.S."/>
            <person name="Safavi-Hemami H."/>
            <person name="Kaewkong W."/>
            <person name="Bertrand D."/>
            <person name="Gao S."/>
            <person name="Seet Q."/>
            <person name="Wongkham S."/>
            <person name="Teh B.T."/>
            <person name="Wongkham C."/>
            <person name="Intapan P.M."/>
            <person name="Maleewong W."/>
            <person name="Yang X."/>
            <person name="Hu M."/>
            <person name="Wang Z."/>
            <person name="Hofmann A."/>
            <person name="Sternberg P.W."/>
            <person name="Tan P."/>
            <person name="Wang J."/>
            <person name="Gasser R.B."/>
        </authorList>
    </citation>
    <scope>NUCLEOTIDE SEQUENCE [LARGE SCALE GENOMIC DNA]</scope>
</reference>
<evidence type="ECO:0000256" key="1">
    <source>
        <dbReference type="ARBA" id="ARBA00009458"/>
    </source>
</evidence>
<feature type="domain" description="Bcl-2 Bcl-2 homology region 1-3" evidence="3">
    <location>
        <begin position="171"/>
        <end position="274"/>
    </location>
</feature>
<dbReference type="Gene3D" id="1.10.437.10">
    <property type="entry name" value="Blc2-like"/>
    <property type="match status" value="1"/>
</dbReference>
<organism evidence="4 5">
    <name type="scientific">Opisthorchis viverrini</name>
    <name type="common">Southeast Asian liver fluke</name>
    <dbReference type="NCBI Taxonomy" id="6198"/>
    <lineage>
        <taxon>Eukaryota</taxon>
        <taxon>Metazoa</taxon>
        <taxon>Spiralia</taxon>
        <taxon>Lophotrochozoa</taxon>
        <taxon>Platyhelminthes</taxon>
        <taxon>Trematoda</taxon>
        <taxon>Digenea</taxon>
        <taxon>Opisthorchiida</taxon>
        <taxon>Opisthorchiata</taxon>
        <taxon>Opisthorchiidae</taxon>
        <taxon>Opisthorchis</taxon>
    </lineage>
</organism>
<dbReference type="GO" id="GO:0051400">
    <property type="term" value="F:BH domain binding"/>
    <property type="evidence" value="ECO:0007669"/>
    <property type="project" value="TreeGrafter"/>
</dbReference>
<dbReference type="EMBL" id="KL596778">
    <property type="protein sequence ID" value="KER25409.1"/>
    <property type="molecule type" value="Genomic_DNA"/>
</dbReference>
<dbReference type="CDD" id="cd06845">
    <property type="entry name" value="Bcl-2_like"/>
    <property type="match status" value="1"/>
</dbReference>
<dbReference type="GO" id="GO:0097192">
    <property type="term" value="P:extrinsic apoptotic signaling pathway in absence of ligand"/>
    <property type="evidence" value="ECO:0007669"/>
    <property type="project" value="TreeGrafter"/>
</dbReference>
<dbReference type="STRING" id="6198.A0A075ACE8"/>
<dbReference type="OrthoDB" id="6021377at2759"/>
<dbReference type="Proteomes" id="UP000054324">
    <property type="component" value="Unassembled WGS sequence"/>
</dbReference>
<dbReference type="PANTHER" id="PTHR11256">
    <property type="entry name" value="BCL-2 RELATED"/>
    <property type="match status" value="1"/>
</dbReference>
<dbReference type="RefSeq" id="XP_009170856.1">
    <property type="nucleotide sequence ID" value="XM_009172592.1"/>
</dbReference>
<dbReference type="GeneID" id="20321327"/>
<proteinExistence type="inferred from homology"/>
<dbReference type="Pfam" id="PF00452">
    <property type="entry name" value="Bcl-2"/>
    <property type="match status" value="1"/>
</dbReference>
<evidence type="ECO:0000256" key="2">
    <source>
        <dbReference type="ARBA" id="ARBA00022703"/>
    </source>
</evidence>
<evidence type="ECO:0000313" key="4">
    <source>
        <dbReference type="EMBL" id="KER25409.1"/>
    </source>
</evidence>
<dbReference type="GO" id="GO:0005741">
    <property type="term" value="C:mitochondrial outer membrane"/>
    <property type="evidence" value="ECO:0007669"/>
    <property type="project" value="TreeGrafter"/>
</dbReference>